<evidence type="ECO:0000256" key="1">
    <source>
        <dbReference type="ARBA" id="ARBA00001917"/>
    </source>
</evidence>
<dbReference type="Gene3D" id="3.20.20.70">
    <property type="entry name" value="Aldolase class I"/>
    <property type="match status" value="1"/>
</dbReference>
<evidence type="ECO:0000259" key="9">
    <source>
        <dbReference type="PROSITE" id="PS51349"/>
    </source>
</evidence>
<comment type="caution">
    <text evidence="10">The sequence shown here is derived from an EMBL/GenBank/DDBJ whole genome shotgun (WGS) entry which is preliminary data.</text>
</comment>
<evidence type="ECO:0000256" key="5">
    <source>
        <dbReference type="ARBA" id="ARBA00083297"/>
    </source>
</evidence>
<dbReference type="Proteomes" id="UP001203852">
    <property type="component" value="Unassembled WGS sequence"/>
</dbReference>
<dbReference type="InterPro" id="IPR000262">
    <property type="entry name" value="FMN-dep_DH"/>
</dbReference>
<dbReference type="GO" id="GO:0010181">
    <property type="term" value="F:FMN binding"/>
    <property type="evidence" value="ECO:0007669"/>
    <property type="project" value="InterPro"/>
</dbReference>
<feature type="binding site" evidence="7">
    <location>
        <position position="204"/>
    </location>
    <ligand>
        <name>FMN</name>
        <dbReference type="ChEBI" id="CHEBI:58210"/>
    </ligand>
</feature>
<keyword evidence="11" id="KW-1185">Reference proteome</keyword>
<organism evidence="10 11">
    <name type="scientific">Exophiala viscosa</name>
    <dbReference type="NCBI Taxonomy" id="2486360"/>
    <lineage>
        <taxon>Eukaryota</taxon>
        <taxon>Fungi</taxon>
        <taxon>Dikarya</taxon>
        <taxon>Ascomycota</taxon>
        <taxon>Pezizomycotina</taxon>
        <taxon>Eurotiomycetes</taxon>
        <taxon>Chaetothyriomycetidae</taxon>
        <taxon>Chaetothyriales</taxon>
        <taxon>Herpotrichiellaceae</taxon>
        <taxon>Exophiala</taxon>
    </lineage>
</organism>
<feature type="region of interest" description="Disordered" evidence="8">
    <location>
        <begin position="1"/>
        <end position="39"/>
    </location>
</feature>
<dbReference type="Pfam" id="PF01070">
    <property type="entry name" value="FMN_dh"/>
    <property type="match status" value="1"/>
</dbReference>
<dbReference type="PROSITE" id="PS00557">
    <property type="entry name" value="FMN_HYDROXY_ACID_DH_1"/>
    <property type="match status" value="1"/>
</dbReference>
<feature type="binding site" evidence="7">
    <location>
        <position position="309"/>
    </location>
    <ligand>
        <name>glyoxylate</name>
        <dbReference type="ChEBI" id="CHEBI:36655"/>
    </ligand>
</feature>
<dbReference type="GO" id="GO:0016491">
    <property type="term" value="F:oxidoreductase activity"/>
    <property type="evidence" value="ECO:0007669"/>
    <property type="project" value="UniProtKB-KW"/>
</dbReference>
<feature type="binding site" evidence="7">
    <location>
        <position position="307"/>
    </location>
    <ligand>
        <name>FMN</name>
        <dbReference type="ChEBI" id="CHEBI:58210"/>
    </ligand>
</feature>
<protein>
    <recommendedName>
        <fullName evidence="4">Oxidase FUB9</fullName>
    </recommendedName>
    <alternativeName>
        <fullName evidence="5">Fusaric acid biosynthesis protein 9</fullName>
    </alternativeName>
</protein>
<dbReference type="InterPro" id="IPR012133">
    <property type="entry name" value="Alpha-hydoxy_acid_DH_FMN"/>
</dbReference>
<name>A0AAN6E4I1_9EURO</name>
<dbReference type="PIRSF" id="PIRSF000138">
    <property type="entry name" value="Al-hdrx_acd_dh"/>
    <property type="match status" value="1"/>
</dbReference>
<feature type="active site" description="Proton acceptor" evidence="6">
    <location>
        <position position="309"/>
    </location>
</feature>
<dbReference type="InterPro" id="IPR037396">
    <property type="entry name" value="FMN_HAD"/>
</dbReference>
<evidence type="ECO:0000256" key="8">
    <source>
        <dbReference type="SAM" id="MobiDB-lite"/>
    </source>
</evidence>
<comment type="similarity">
    <text evidence="3">Belongs to the FMN-dependent alpha-hydroxy acid dehydrogenase family.</text>
</comment>
<dbReference type="FunFam" id="3.20.20.70:FF:000056">
    <property type="entry name" value="hydroxyacid oxidase 2"/>
    <property type="match status" value="1"/>
</dbReference>
<sequence>MSSNTMDPTAHRPMDVSETAPGTKVPIIAETKNDPPAEALEPRRGEELEDLLTINDIRTLAQKKVPKMYRDYFNDGADDMITLHDNEAAYNRYKIRPRVLIDMSNLDSTTNMFGTKISLPLGFAPAAAHKLAHPDGEAATSRAAAKAGIPMGLSSYSNTPIEEVACEGRGNPYIMHLTIMKDRSKTLQTLRRVEKAGFKGVILTVDAAVLGQRLNEYRNNFKMPPGVGFPILQFEDSTGAGKEAPVNKGAKGFKSVITAEKDNGQSWESVMPWIKSQTKLQVWVKGIYHPEDVKMAIKYGLDGVVISNHGGRQLDGVPASLDALRDCAPAAFDENGKRLIQIAVDGGIRRGSDIFKAIALGAQMVFVGRIPIWGLSVGGEEGVTKAVQILTQELRQTMALARCRTVADITPDRLAILSKGRLLKL</sequence>
<evidence type="ECO:0000256" key="7">
    <source>
        <dbReference type="PIRSR" id="PIRSR000138-2"/>
    </source>
</evidence>
<dbReference type="CDD" id="cd02809">
    <property type="entry name" value="alpha_hydroxyacid_oxid_FMN"/>
    <property type="match status" value="1"/>
</dbReference>
<evidence type="ECO:0000256" key="6">
    <source>
        <dbReference type="PIRSR" id="PIRSR000138-1"/>
    </source>
</evidence>
<feature type="binding site" evidence="7">
    <location>
        <position position="285"/>
    </location>
    <ligand>
        <name>FMN</name>
        <dbReference type="ChEBI" id="CHEBI:58210"/>
    </ligand>
</feature>
<feature type="binding site" evidence="7">
    <location>
        <position position="154"/>
    </location>
    <ligand>
        <name>FMN</name>
        <dbReference type="ChEBI" id="CHEBI:58210"/>
    </ligand>
</feature>
<feature type="domain" description="FMN hydroxy acid dehydrogenase" evidence="9">
    <location>
        <begin position="46"/>
        <end position="419"/>
    </location>
</feature>
<evidence type="ECO:0000313" key="10">
    <source>
        <dbReference type="EMBL" id="KAI1617232.1"/>
    </source>
</evidence>
<dbReference type="InterPro" id="IPR008259">
    <property type="entry name" value="FMN_hydac_DH_AS"/>
</dbReference>
<feature type="binding site" evidence="7">
    <location>
        <position position="72"/>
    </location>
    <ligand>
        <name>glyoxylate</name>
        <dbReference type="ChEBI" id="CHEBI:36655"/>
    </ligand>
</feature>
<feature type="binding site" evidence="7">
    <location>
        <begin position="368"/>
        <end position="369"/>
    </location>
    <ligand>
        <name>FMN</name>
        <dbReference type="ChEBI" id="CHEBI:58210"/>
    </ligand>
</feature>
<dbReference type="PROSITE" id="PS51349">
    <property type="entry name" value="FMN_HYDROXY_ACID_DH_2"/>
    <property type="match status" value="1"/>
</dbReference>
<dbReference type="GO" id="GO:0005737">
    <property type="term" value="C:cytoplasm"/>
    <property type="evidence" value="ECO:0007669"/>
    <property type="project" value="UniProtKB-ARBA"/>
</dbReference>
<keyword evidence="2" id="KW-0560">Oxidoreductase</keyword>
<feature type="binding site" evidence="7">
    <location>
        <begin position="345"/>
        <end position="349"/>
    </location>
    <ligand>
        <name>FMN</name>
        <dbReference type="ChEBI" id="CHEBI:58210"/>
    </ligand>
</feature>
<dbReference type="EMBL" id="MU404351">
    <property type="protein sequence ID" value="KAI1617232.1"/>
    <property type="molecule type" value="Genomic_DNA"/>
</dbReference>
<evidence type="ECO:0000256" key="2">
    <source>
        <dbReference type="ARBA" id="ARBA00023002"/>
    </source>
</evidence>
<evidence type="ECO:0000256" key="4">
    <source>
        <dbReference type="ARBA" id="ARBA00073420"/>
    </source>
</evidence>
<dbReference type="InterPro" id="IPR013785">
    <property type="entry name" value="Aldolase_TIM"/>
</dbReference>
<feature type="binding site" evidence="7">
    <location>
        <position position="213"/>
    </location>
    <ligand>
        <name>glyoxylate</name>
        <dbReference type="ChEBI" id="CHEBI:36655"/>
    </ligand>
</feature>
<reference evidence="10" key="1">
    <citation type="journal article" date="2022" name="bioRxiv">
        <title>Deciphering the potential niche of two novel black yeast fungi from a biological soil crust based on their genomes, phenotypes, and melanin regulation.</title>
        <authorList>
            <consortium name="DOE Joint Genome Institute"/>
            <person name="Carr E.C."/>
            <person name="Barton Q."/>
            <person name="Grambo S."/>
            <person name="Sullivan M."/>
            <person name="Renfro C.M."/>
            <person name="Kuo A."/>
            <person name="Pangilinan J."/>
            <person name="Lipzen A."/>
            <person name="Keymanesh K."/>
            <person name="Savage E."/>
            <person name="Barry K."/>
            <person name="Grigoriev I.V."/>
            <person name="Riekhof W.R."/>
            <person name="Harris S.S."/>
        </authorList>
    </citation>
    <scope>NUCLEOTIDE SEQUENCE</scope>
    <source>
        <strain evidence="10">JF 03-4F</strain>
    </source>
</reference>
<keyword evidence="7" id="KW-0288">FMN</keyword>
<evidence type="ECO:0000313" key="11">
    <source>
        <dbReference type="Proteomes" id="UP001203852"/>
    </source>
</evidence>
<dbReference type="SUPFAM" id="SSF51395">
    <property type="entry name" value="FMN-linked oxidoreductases"/>
    <property type="match status" value="1"/>
</dbReference>
<proteinExistence type="inferred from homology"/>
<dbReference type="AlphaFoldDB" id="A0AAN6E4I1"/>
<accession>A0AAN6E4I1</accession>
<dbReference type="PANTHER" id="PTHR10578:SF149">
    <property type="entry name" value="2-HYDROXYACID OXIDASE 2"/>
    <property type="match status" value="1"/>
</dbReference>
<dbReference type="PANTHER" id="PTHR10578">
    <property type="entry name" value="S -2-HYDROXY-ACID OXIDASE-RELATED"/>
    <property type="match status" value="1"/>
</dbReference>
<feature type="binding site" evidence="7">
    <location>
        <begin position="125"/>
        <end position="127"/>
    </location>
    <ligand>
        <name>FMN</name>
        <dbReference type="ChEBI" id="CHEBI:58210"/>
    </ligand>
</feature>
<evidence type="ECO:0000256" key="3">
    <source>
        <dbReference type="ARBA" id="ARBA00024042"/>
    </source>
</evidence>
<feature type="binding site" evidence="7">
    <location>
        <position position="312"/>
    </location>
    <ligand>
        <name>glyoxylate</name>
        <dbReference type="ChEBI" id="CHEBI:36655"/>
    </ligand>
</feature>
<gene>
    <name evidence="10" type="ORF">EDD36DRAFT_430880</name>
</gene>
<keyword evidence="7" id="KW-0285">Flavoprotein</keyword>
<comment type="cofactor">
    <cofactor evidence="1">
        <name>FMN</name>
        <dbReference type="ChEBI" id="CHEBI:58210"/>
    </cofactor>
</comment>